<reference evidence="4" key="1">
    <citation type="submission" date="2021-01" db="EMBL/GenBank/DDBJ databases">
        <authorList>
            <person name="Corre E."/>
            <person name="Pelletier E."/>
            <person name="Niang G."/>
            <person name="Scheremetjew M."/>
            <person name="Finn R."/>
            <person name="Kale V."/>
            <person name="Holt S."/>
            <person name="Cochrane G."/>
            <person name="Meng A."/>
            <person name="Brown T."/>
            <person name="Cohen L."/>
        </authorList>
    </citation>
    <scope>NUCLEOTIDE SEQUENCE</scope>
    <source>
        <strain evidence="4">379</strain>
    </source>
</reference>
<dbReference type="Pfam" id="PF13238">
    <property type="entry name" value="AAA_18"/>
    <property type="match status" value="1"/>
</dbReference>
<comment type="similarity">
    <text evidence="1">Belongs to the sulfotransferase 1 family.</text>
</comment>
<name>A0A6U9AB00_EMIHU</name>
<accession>A0A6U9AB00</accession>
<dbReference type="SUPFAM" id="SSF52540">
    <property type="entry name" value="P-loop containing nucleoside triphosphate hydrolases"/>
    <property type="match status" value="2"/>
</dbReference>
<dbReference type="Pfam" id="PF00685">
    <property type="entry name" value="Sulfotransfer_1"/>
    <property type="match status" value="1"/>
</dbReference>
<dbReference type="GO" id="GO:0008146">
    <property type="term" value="F:sulfotransferase activity"/>
    <property type="evidence" value="ECO:0007669"/>
    <property type="project" value="InterPro"/>
</dbReference>
<dbReference type="InterPro" id="IPR027417">
    <property type="entry name" value="P-loop_NTPase"/>
</dbReference>
<dbReference type="PANTHER" id="PTHR11783">
    <property type="entry name" value="SULFOTRANSFERASE SULT"/>
    <property type="match status" value="1"/>
</dbReference>
<dbReference type="Gene3D" id="3.40.50.300">
    <property type="entry name" value="P-loop containing nucleotide triphosphate hydrolases"/>
    <property type="match status" value="2"/>
</dbReference>
<organism evidence="4">
    <name type="scientific">Emiliania huxleyi</name>
    <name type="common">Coccolithophore</name>
    <name type="synonym">Pontosphaera huxleyi</name>
    <dbReference type="NCBI Taxonomy" id="2903"/>
    <lineage>
        <taxon>Eukaryota</taxon>
        <taxon>Haptista</taxon>
        <taxon>Haptophyta</taxon>
        <taxon>Prymnesiophyceae</taxon>
        <taxon>Isochrysidales</taxon>
        <taxon>Noelaerhabdaceae</taxon>
        <taxon>Emiliania</taxon>
    </lineage>
</organism>
<keyword evidence="2" id="KW-0808">Transferase</keyword>
<gene>
    <name evidence="4" type="ORF">EHUX00137_LOCUS32656</name>
</gene>
<feature type="domain" description="Sulfotransferase" evidence="3">
    <location>
        <begin position="248"/>
        <end position="488"/>
    </location>
</feature>
<sequence>MRILGITGTLGAGKGAVVDYLVRECGFRHLSIRALLASIIAERGLPLDRPSMVRVANQLRKEHSSSHLVDRLLEQARAAGGPCVIESIRTTAEVGALREAGASLLAVDAPQALRYSRIEARGSETDRVSFEQFAAAEALEWDSAGDPARQSLGECIREADITLVNDGTLEALRAKLREALAELLSGPRAGGGGAGDDEDWTTVVLPEQALWDGIAAYLRHRRLPVLTFERLGDPRTMADIRRRFTPRPSDVHIVTYPKAGTSWVQEVAWLVNHDGDIECAGRVPSSQRTVYIELSTPAVDKLAVLAASAGPRHIKWHHSAPLLPPRVVEEGRVIYLYRNPRDTAVSWYHFQRMNTLYGFTGTFAQFLDLFLRGDVAYGDYMQSVLSWWALRGRANVLVLSYEELSRNLPAAVRRIASFLGKAPTDGQVAAIAAHCSFERMAANPMTNASSMPKVAGEGEFMRRGQVGDWRRYFTPEQVRRMDEWIAQRAGSEAAPPFEYEA</sequence>
<dbReference type="EMBL" id="HBIR01041842">
    <property type="protein sequence ID" value="CAE0574671.1"/>
    <property type="molecule type" value="Transcribed_RNA"/>
</dbReference>
<protein>
    <recommendedName>
        <fullName evidence="3">Sulfotransferase domain-containing protein</fullName>
    </recommendedName>
</protein>
<evidence type="ECO:0000256" key="2">
    <source>
        <dbReference type="ARBA" id="ARBA00022679"/>
    </source>
</evidence>
<evidence type="ECO:0000259" key="3">
    <source>
        <dbReference type="Pfam" id="PF00685"/>
    </source>
</evidence>
<dbReference type="AlphaFoldDB" id="A0A6U9AB00"/>
<dbReference type="InterPro" id="IPR000863">
    <property type="entry name" value="Sulfotransferase_dom"/>
</dbReference>
<evidence type="ECO:0000313" key="4">
    <source>
        <dbReference type="EMBL" id="CAE0574671.1"/>
    </source>
</evidence>
<evidence type="ECO:0000256" key="1">
    <source>
        <dbReference type="ARBA" id="ARBA00005771"/>
    </source>
</evidence>
<proteinExistence type="inferred from homology"/>